<reference evidence="7 8" key="1">
    <citation type="journal article" date="2018" name="New Phytol.">
        <title>Phylogenomics of Endogonaceae and evolution of mycorrhizas within Mucoromycota.</title>
        <authorList>
            <person name="Chang Y."/>
            <person name="Desiro A."/>
            <person name="Na H."/>
            <person name="Sandor L."/>
            <person name="Lipzen A."/>
            <person name="Clum A."/>
            <person name="Barry K."/>
            <person name="Grigoriev I.V."/>
            <person name="Martin F.M."/>
            <person name="Stajich J.E."/>
            <person name="Smith M.E."/>
            <person name="Bonito G."/>
            <person name="Spatafora J.W."/>
        </authorList>
    </citation>
    <scope>NUCLEOTIDE SEQUENCE [LARGE SCALE GENOMIC DNA]</scope>
    <source>
        <strain evidence="7 8">AD002</strain>
    </source>
</reference>
<feature type="transmembrane region" description="Helical" evidence="5">
    <location>
        <begin position="349"/>
        <end position="368"/>
    </location>
</feature>
<dbReference type="PANTHER" id="PTHR23508">
    <property type="entry name" value="CARBOXYLIC ACID TRANSPORTER PROTEIN HOMOLOG"/>
    <property type="match status" value="1"/>
</dbReference>
<gene>
    <name evidence="7" type="ORF">BC938DRAFT_472009</name>
</gene>
<comment type="caution">
    <text evidence="7">The sequence shown here is derived from an EMBL/GenBank/DDBJ whole genome shotgun (WGS) entry which is preliminary data.</text>
</comment>
<accession>A0A433QU89</accession>
<dbReference type="InterPro" id="IPR005829">
    <property type="entry name" value="Sugar_transporter_CS"/>
</dbReference>
<evidence type="ECO:0000313" key="7">
    <source>
        <dbReference type="EMBL" id="RUS33360.1"/>
    </source>
</evidence>
<keyword evidence="3 5" id="KW-1133">Transmembrane helix</keyword>
<dbReference type="Pfam" id="PF00083">
    <property type="entry name" value="Sugar_tr"/>
    <property type="match status" value="1"/>
</dbReference>
<dbReference type="Pfam" id="PF07690">
    <property type="entry name" value="MFS_1"/>
    <property type="match status" value="1"/>
</dbReference>
<dbReference type="PROSITE" id="PS00216">
    <property type="entry name" value="SUGAR_TRANSPORT_1"/>
    <property type="match status" value="1"/>
</dbReference>
<feature type="transmembrane region" description="Helical" evidence="5">
    <location>
        <begin position="81"/>
        <end position="101"/>
    </location>
</feature>
<feature type="transmembrane region" description="Helical" evidence="5">
    <location>
        <begin position="42"/>
        <end position="61"/>
    </location>
</feature>
<evidence type="ECO:0000256" key="2">
    <source>
        <dbReference type="ARBA" id="ARBA00022692"/>
    </source>
</evidence>
<protein>
    <submittedName>
        <fullName evidence="7">Major facilitator superfamily domain-containing protein</fullName>
    </submittedName>
</protein>
<dbReference type="AlphaFoldDB" id="A0A433QU89"/>
<dbReference type="PROSITE" id="PS50850">
    <property type="entry name" value="MFS"/>
    <property type="match status" value="1"/>
</dbReference>
<feature type="domain" description="Major facilitator superfamily (MFS) profile" evidence="6">
    <location>
        <begin position="43"/>
        <end position="482"/>
    </location>
</feature>
<dbReference type="EMBL" id="RBNJ01001271">
    <property type="protein sequence ID" value="RUS33360.1"/>
    <property type="molecule type" value="Genomic_DNA"/>
</dbReference>
<dbReference type="InterPro" id="IPR005828">
    <property type="entry name" value="MFS_sugar_transport-like"/>
</dbReference>
<sequence length="521" mass="58002">MEIEDQLSDVVTQPMADQFPIRAKKYKSPWQLIKELDKNQRLTFAAAFLGWSLDAFDYFIVSMTAASIAKDFGVEVSDVTSAITFTLMLRPVGALIFGALADRFGRKWPLMVDILLYSAIELASGFAPNLTTFVVLRAFFGVAMGGEWGLGSSLAMESLPAEARGLFSGILQQGYATGYLLAALFNYAIVTGIGASWRVVFYVASFPAVLIIFIRAFVPESDTFERTKAFREREGRTYWDEVKKVFKNYYGRIIYAIILMVCIKKLFTNRYDKTACTLAVKQITFTLPPPSTAFFNFMSHGSQDLYPAFLQKQMHYSSADVTITAVIYNIGAILGGTIVGYYSEHWGRRRAIVVCAILGGCFIALWAFGPNMDSLRLGAFVLQFFVQGAWGVIPAHLNELSPPEFRGTFPGLCYQIGNLISSASAQIEAVLGEKFPVVDSNQNLVFDSKEKPIPNYALTQAIFMAIAFFGVIVMTLMGKEHKGKDFTDHLESAEKEAEIFESVIEEYNIKDVQGVESENEY</sequence>
<dbReference type="CDD" id="cd17316">
    <property type="entry name" value="MFS_SV2_like"/>
    <property type="match status" value="1"/>
</dbReference>
<comment type="subcellular location">
    <subcellularLocation>
        <location evidence="1">Membrane</location>
        <topology evidence="1">Multi-pass membrane protein</topology>
    </subcellularLocation>
</comment>
<dbReference type="PANTHER" id="PTHR23508:SF10">
    <property type="entry name" value="CARBOXYLIC ACID TRANSPORTER PROTEIN HOMOLOG"/>
    <property type="match status" value="1"/>
</dbReference>
<dbReference type="GO" id="GO:0005886">
    <property type="term" value="C:plasma membrane"/>
    <property type="evidence" value="ECO:0007669"/>
    <property type="project" value="TreeGrafter"/>
</dbReference>
<name>A0A433QU89_9FUNG</name>
<keyword evidence="2 5" id="KW-0812">Transmembrane</keyword>
<evidence type="ECO:0000256" key="5">
    <source>
        <dbReference type="SAM" id="Phobius"/>
    </source>
</evidence>
<evidence type="ECO:0000256" key="1">
    <source>
        <dbReference type="ARBA" id="ARBA00004141"/>
    </source>
</evidence>
<dbReference type="PROSITE" id="PS00217">
    <property type="entry name" value="SUGAR_TRANSPORT_2"/>
    <property type="match status" value="1"/>
</dbReference>
<evidence type="ECO:0000313" key="8">
    <source>
        <dbReference type="Proteomes" id="UP000274822"/>
    </source>
</evidence>
<dbReference type="InterPro" id="IPR020846">
    <property type="entry name" value="MFS_dom"/>
</dbReference>
<keyword evidence="4 5" id="KW-0472">Membrane</keyword>
<dbReference type="InterPro" id="IPR011701">
    <property type="entry name" value="MFS"/>
</dbReference>
<feature type="transmembrane region" description="Helical" evidence="5">
    <location>
        <begin position="166"/>
        <end position="187"/>
    </location>
</feature>
<dbReference type="GO" id="GO:0046943">
    <property type="term" value="F:carboxylic acid transmembrane transporter activity"/>
    <property type="evidence" value="ECO:0007669"/>
    <property type="project" value="TreeGrafter"/>
</dbReference>
<dbReference type="Proteomes" id="UP000274822">
    <property type="component" value="Unassembled WGS sequence"/>
</dbReference>
<feature type="transmembrane region" description="Helical" evidence="5">
    <location>
        <begin position="456"/>
        <end position="477"/>
    </location>
</feature>
<evidence type="ECO:0000256" key="3">
    <source>
        <dbReference type="ARBA" id="ARBA00022989"/>
    </source>
</evidence>
<organism evidence="7 8">
    <name type="scientific">Jimgerdemannia flammicorona</name>
    <dbReference type="NCBI Taxonomy" id="994334"/>
    <lineage>
        <taxon>Eukaryota</taxon>
        <taxon>Fungi</taxon>
        <taxon>Fungi incertae sedis</taxon>
        <taxon>Mucoromycota</taxon>
        <taxon>Mucoromycotina</taxon>
        <taxon>Endogonomycetes</taxon>
        <taxon>Endogonales</taxon>
        <taxon>Endogonaceae</taxon>
        <taxon>Jimgerdemannia</taxon>
    </lineage>
</organism>
<keyword evidence="8" id="KW-1185">Reference proteome</keyword>
<proteinExistence type="predicted"/>
<evidence type="ECO:0000256" key="4">
    <source>
        <dbReference type="ARBA" id="ARBA00023136"/>
    </source>
</evidence>
<dbReference type="SUPFAM" id="SSF103473">
    <property type="entry name" value="MFS general substrate transporter"/>
    <property type="match status" value="1"/>
</dbReference>
<evidence type="ECO:0000259" key="6">
    <source>
        <dbReference type="PROSITE" id="PS50850"/>
    </source>
</evidence>
<dbReference type="Gene3D" id="1.20.1250.20">
    <property type="entry name" value="MFS general substrate transporter like domains"/>
    <property type="match status" value="2"/>
</dbReference>
<dbReference type="InterPro" id="IPR036259">
    <property type="entry name" value="MFS_trans_sf"/>
</dbReference>
<feature type="transmembrane region" description="Helical" evidence="5">
    <location>
        <begin position="321"/>
        <end position="343"/>
    </location>
</feature>
<feature type="transmembrane region" description="Helical" evidence="5">
    <location>
        <begin position="249"/>
        <end position="267"/>
    </location>
</feature>
<feature type="transmembrane region" description="Helical" evidence="5">
    <location>
        <begin position="122"/>
        <end position="146"/>
    </location>
</feature>
<feature type="transmembrane region" description="Helical" evidence="5">
    <location>
        <begin position="199"/>
        <end position="218"/>
    </location>
</feature>